<organism evidence="2 3">
    <name type="scientific">Shiella aurantiaca</name>
    <dbReference type="NCBI Taxonomy" id="3058365"/>
    <lineage>
        <taxon>Bacteria</taxon>
        <taxon>Pseudomonadati</taxon>
        <taxon>Bacteroidota</taxon>
        <taxon>Cytophagia</taxon>
        <taxon>Cytophagales</taxon>
        <taxon>Shiellaceae</taxon>
        <taxon>Shiella</taxon>
    </lineage>
</organism>
<keyword evidence="3" id="KW-1185">Reference proteome</keyword>
<evidence type="ECO:0000313" key="2">
    <source>
        <dbReference type="EMBL" id="MDN4165248.1"/>
    </source>
</evidence>
<dbReference type="Proteomes" id="UP001168552">
    <property type="component" value="Unassembled WGS sequence"/>
</dbReference>
<feature type="domain" description="HTH LytTR-type" evidence="1">
    <location>
        <begin position="28"/>
        <end position="137"/>
    </location>
</feature>
<dbReference type="PANTHER" id="PTHR37299">
    <property type="entry name" value="TRANSCRIPTIONAL REGULATOR-RELATED"/>
    <property type="match status" value="1"/>
</dbReference>
<proteinExistence type="predicted"/>
<reference evidence="2" key="1">
    <citation type="submission" date="2023-06" db="EMBL/GenBank/DDBJ databases">
        <title>Cytophagales bacterium Strain LB-30, isolated from soil.</title>
        <authorList>
            <person name="Liu B."/>
        </authorList>
    </citation>
    <scope>NUCLEOTIDE SEQUENCE</scope>
    <source>
        <strain evidence="2">LB-30</strain>
    </source>
</reference>
<dbReference type="SMART" id="SM00850">
    <property type="entry name" value="LytTR"/>
    <property type="match status" value="1"/>
</dbReference>
<dbReference type="PANTHER" id="PTHR37299:SF1">
    <property type="entry name" value="STAGE 0 SPORULATION PROTEIN A HOMOLOG"/>
    <property type="match status" value="1"/>
</dbReference>
<sequence>MKQSQPLFQLTPINSGLAPESKNYKKRFLIRYGDKLQVKAAQEVSFIYAEGKTVYLVTQSSPLRYIIDHSLEELDTDLLDPECFFRISRKAIIHINALVQMKQHSSNRLKLEMLQASDQELIVSRERVADFKAWLNQ</sequence>
<dbReference type="InterPro" id="IPR007492">
    <property type="entry name" value="LytTR_DNA-bd_dom"/>
</dbReference>
<evidence type="ECO:0000313" key="3">
    <source>
        <dbReference type="Proteomes" id="UP001168552"/>
    </source>
</evidence>
<dbReference type="EMBL" id="JAUHJS010000003">
    <property type="protein sequence ID" value="MDN4165248.1"/>
    <property type="molecule type" value="Genomic_DNA"/>
</dbReference>
<dbReference type="RefSeq" id="WP_320003774.1">
    <property type="nucleotide sequence ID" value="NZ_JAUHJS010000003.1"/>
</dbReference>
<accession>A0ABT8F4D2</accession>
<dbReference type="GO" id="GO:0003677">
    <property type="term" value="F:DNA binding"/>
    <property type="evidence" value="ECO:0007669"/>
    <property type="project" value="UniProtKB-KW"/>
</dbReference>
<dbReference type="InterPro" id="IPR046947">
    <property type="entry name" value="LytR-like"/>
</dbReference>
<comment type="caution">
    <text evidence="2">The sequence shown here is derived from an EMBL/GenBank/DDBJ whole genome shotgun (WGS) entry which is preliminary data.</text>
</comment>
<dbReference type="Gene3D" id="2.40.50.1020">
    <property type="entry name" value="LytTr DNA-binding domain"/>
    <property type="match status" value="1"/>
</dbReference>
<evidence type="ECO:0000259" key="1">
    <source>
        <dbReference type="PROSITE" id="PS50930"/>
    </source>
</evidence>
<dbReference type="PROSITE" id="PS50930">
    <property type="entry name" value="HTH_LYTTR"/>
    <property type="match status" value="1"/>
</dbReference>
<name>A0ABT8F4D2_9BACT</name>
<dbReference type="Pfam" id="PF04397">
    <property type="entry name" value="LytTR"/>
    <property type="match status" value="1"/>
</dbReference>
<keyword evidence="2" id="KW-0238">DNA-binding</keyword>
<protein>
    <submittedName>
        <fullName evidence="2">LytTR family DNA-binding domain-containing protein</fullName>
    </submittedName>
</protein>
<gene>
    <name evidence="2" type="ORF">QWY31_07035</name>
</gene>